<reference evidence="2" key="2">
    <citation type="journal article" date="2021" name="Data Brief">
        <title>Draft genome sequence data of the facultative, thermophilic, xylanolytic bacterium Paenibacillus sp. strain DA-C8.</title>
        <authorList>
            <person name="Chhe C."/>
            <person name="Uke A."/>
            <person name="Baramee S."/>
            <person name="Ungkulpasvich U."/>
            <person name="Tachaapaikoon C."/>
            <person name="Pason P."/>
            <person name="Waeonukul R."/>
            <person name="Ratanakhanokchai K."/>
            <person name="Kosugi A."/>
        </authorList>
    </citation>
    <scope>NUCLEOTIDE SEQUENCE</scope>
    <source>
        <strain evidence="2">DA-C8</strain>
    </source>
</reference>
<dbReference type="NCBIfam" id="TIGR02893">
    <property type="entry name" value="spore_yabQ"/>
    <property type="match status" value="1"/>
</dbReference>
<evidence type="ECO:0000256" key="1">
    <source>
        <dbReference type="SAM" id="Phobius"/>
    </source>
</evidence>
<keyword evidence="3" id="KW-1185">Reference proteome</keyword>
<evidence type="ECO:0000313" key="3">
    <source>
        <dbReference type="Proteomes" id="UP000654993"/>
    </source>
</evidence>
<proteinExistence type="predicted"/>
<sequence>MSLNTQFITLWMMFVSGCMLGGILDCYRVLSGQLHLKRWLIPLFDVLYWLTAMVLVFRILYWSNFGEVRLFIFLGLIAGAAVYYALFSRHFIRLFRLILRWLAACWRFIVHFFRIFVITPMVYISRIVLAVVMFFGTASILLGKFVLQLVYPLWKILRRSLQHLMRITWLRAAAKQLRAKISQFRRRS</sequence>
<feature type="transmembrane region" description="Helical" evidence="1">
    <location>
        <begin position="68"/>
        <end position="86"/>
    </location>
</feature>
<name>A0A916VG71_9BACL</name>
<evidence type="ECO:0000313" key="2">
    <source>
        <dbReference type="EMBL" id="GFR38419.1"/>
    </source>
</evidence>
<protein>
    <recommendedName>
        <fullName evidence="4">Spore cortex biosynthesis protein YabQ</fullName>
    </recommendedName>
</protein>
<accession>A0A916VG71</accession>
<feature type="transmembrane region" description="Helical" evidence="1">
    <location>
        <begin position="123"/>
        <end position="151"/>
    </location>
</feature>
<feature type="transmembrane region" description="Helical" evidence="1">
    <location>
        <begin position="39"/>
        <end position="62"/>
    </location>
</feature>
<dbReference type="RefSeq" id="WP_200966673.1">
    <property type="nucleotide sequence ID" value="NZ_BMAQ01000019.1"/>
</dbReference>
<reference evidence="2" key="1">
    <citation type="submission" date="2020-08" db="EMBL/GenBank/DDBJ databases">
        <authorList>
            <person name="Uke A."/>
            <person name="Chhe C."/>
            <person name="Baramee S."/>
            <person name="Kosugi A."/>
        </authorList>
    </citation>
    <scope>NUCLEOTIDE SEQUENCE</scope>
    <source>
        <strain evidence="2">DA-C8</strain>
    </source>
</reference>
<dbReference type="Proteomes" id="UP000654993">
    <property type="component" value="Unassembled WGS sequence"/>
</dbReference>
<dbReference type="AlphaFoldDB" id="A0A916VG71"/>
<dbReference type="InterPro" id="IPR019074">
    <property type="entry name" value="YabQ"/>
</dbReference>
<feature type="transmembrane region" description="Helical" evidence="1">
    <location>
        <begin position="6"/>
        <end position="27"/>
    </location>
</feature>
<keyword evidence="1" id="KW-1133">Transmembrane helix</keyword>
<keyword evidence="1" id="KW-0472">Membrane</keyword>
<evidence type="ECO:0008006" key="4">
    <source>
        <dbReference type="Google" id="ProtNLM"/>
    </source>
</evidence>
<keyword evidence="1" id="KW-0812">Transmembrane</keyword>
<dbReference type="EMBL" id="BMAQ01000019">
    <property type="protein sequence ID" value="GFR38419.1"/>
    <property type="molecule type" value="Genomic_DNA"/>
</dbReference>
<organism evidence="2 3">
    <name type="scientific">Insulibacter thermoxylanivorax</name>
    <dbReference type="NCBI Taxonomy" id="2749268"/>
    <lineage>
        <taxon>Bacteria</taxon>
        <taxon>Bacillati</taxon>
        <taxon>Bacillota</taxon>
        <taxon>Bacilli</taxon>
        <taxon>Bacillales</taxon>
        <taxon>Paenibacillaceae</taxon>
        <taxon>Insulibacter</taxon>
    </lineage>
</organism>
<dbReference type="Pfam" id="PF09578">
    <property type="entry name" value="Spore_YabQ"/>
    <property type="match status" value="1"/>
</dbReference>
<gene>
    <name evidence="2" type="ORF">PRECH8_17150</name>
</gene>
<comment type="caution">
    <text evidence="2">The sequence shown here is derived from an EMBL/GenBank/DDBJ whole genome shotgun (WGS) entry which is preliminary data.</text>
</comment>